<dbReference type="EMBL" id="RJJQ01000001">
    <property type="protein sequence ID" value="RNI25150.1"/>
    <property type="molecule type" value="Genomic_DNA"/>
</dbReference>
<name>A0A3M9MHU8_9MICO</name>
<sequence length="79" mass="9052">MWRHTSRVPRPTIPAVQFVEPISWAADFDALRRILRELSKQSRLETLQLLLAGPKQTSQLPCRLDELKAFEDLGLGPIE</sequence>
<evidence type="ECO:0000313" key="2">
    <source>
        <dbReference type="Proteomes" id="UP000271678"/>
    </source>
</evidence>
<gene>
    <name evidence="1" type="ORF">EFY87_00410</name>
</gene>
<evidence type="ECO:0000313" key="1">
    <source>
        <dbReference type="EMBL" id="RNI25150.1"/>
    </source>
</evidence>
<protein>
    <submittedName>
        <fullName evidence="1">Uncharacterized protein</fullName>
    </submittedName>
</protein>
<keyword evidence="2" id="KW-1185">Reference proteome</keyword>
<dbReference type="AlphaFoldDB" id="A0A3M9MHU8"/>
<dbReference type="Proteomes" id="UP000271678">
    <property type="component" value="Unassembled WGS sequence"/>
</dbReference>
<accession>A0A3M9MHU8</accession>
<comment type="caution">
    <text evidence="1">The sequence shown here is derived from an EMBL/GenBank/DDBJ whole genome shotgun (WGS) entry which is preliminary data.</text>
</comment>
<proteinExistence type="predicted"/>
<reference evidence="1 2" key="1">
    <citation type="submission" date="2018-11" db="EMBL/GenBank/DDBJ databases">
        <title>Draft genome of Simplicispira Flexivirga sp. BO-16.</title>
        <authorList>
            <person name="Im W.T."/>
        </authorList>
    </citation>
    <scope>NUCLEOTIDE SEQUENCE [LARGE SCALE GENOMIC DNA]</scope>
    <source>
        <strain evidence="1 2">BO-16</strain>
    </source>
</reference>
<organism evidence="1 2">
    <name type="scientific">Flexivirga caeni</name>
    <dbReference type="NCBI Taxonomy" id="2294115"/>
    <lineage>
        <taxon>Bacteria</taxon>
        <taxon>Bacillati</taxon>
        <taxon>Actinomycetota</taxon>
        <taxon>Actinomycetes</taxon>
        <taxon>Micrococcales</taxon>
        <taxon>Dermacoccaceae</taxon>
        <taxon>Flexivirga</taxon>
    </lineage>
</organism>